<feature type="compositionally biased region" description="Basic and acidic residues" evidence="1">
    <location>
        <begin position="425"/>
        <end position="437"/>
    </location>
</feature>
<dbReference type="Proteomes" id="UP001628220">
    <property type="component" value="Unassembled WGS sequence"/>
</dbReference>
<feature type="region of interest" description="Disordered" evidence="1">
    <location>
        <begin position="44"/>
        <end position="119"/>
    </location>
</feature>
<reference evidence="4 5" key="1">
    <citation type="journal article" date="2025" name="Int. J. Syst. Evol. Microbiol.">
        <title>Desulfovibrio falkowii sp. nov., Porphyromonas miyakawae sp. nov., Mediterraneibacter flintii sp. nov. and Owariibacterium komagatae gen. nov., sp. nov., isolated from human faeces.</title>
        <authorList>
            <person name="Hamaguchi T."/>
            <person name="Ohara M."/>
            <person name="Hisatomi A."/>
            <person name="Sekiguchi K."/>
            <person name="Takeda J.I."/>
            <person name="Ueyama J."/>
            <person name="Ito M."/>
            <person name="Nishiwaki H."/>
            <person name="Ogi T."/>
            <person name="Hirayama M."/>
            <person name="Ohkuma M."/>
            <person name="Sakamoto M."/>
            <person name="Ohno K."/>
        </authorList>
    </citation>
    <scope>NUCLEOTIDE SEQUENCE [LARGE SCALE GENOMIC DNA]</scope>
    <source>
        <strain evidence="4 5">13CB11C</strain>
    </source>
</reference>
<name>A0ABQ0E0S4_9PORP</name>
<evidence type="ECO:0000313" key="5">
    <source>
        <dbReference type="Proteomes" id="UP001628220"/>
    </source>
</evidence>
<accession>A0ABQ0E0S4</accession>
<dbReference type="PANTHER" id="PTHR30189">
    <property type="entry name" value="LPS-ASSEMBLY PROTEIN"/>
    <property type="match status" value="1"/>
</dbReference>
<feature type="region of interest" description="Disordered" evidence="1">
    <location>
        <begin position="422"/>
        <end position="443"/>
    </location>
</feature>
<evidence type="ECO:0000256" key="1">
    <source>
        <dbReference type="SAM" id="MobiDB-lite"/>
    </source>
</evidence>
<feature type="compositionally biased region" description="Polar residues" evidence="1">
    <location>
        <begin position="44"/>
        <end position="73"/>
    </location>
</feature>
<keyword evidence="2" id="KW-0472">Membrane</keyword>
<evidence type="ECO:0000259" key="3">
    <source>
        <dbReference type="Pfam" id="PF19838"/>
    </source>
</evidence>
<keyword evidence="2" id="KW-1133">Transmembrane helix</keyword>
<organism evidence="4 5">
    <name type="scientific">Porphyromonas miyakawae</name>
    <dbReference type="NCBI Taxonomy" id="3137470"/>
    <lineage>
        <taxon>Bacteria</taxon>
        <taxon>Pseudomonadati</taxon>
        <taxon>Bacteroidota</taxon>
        <taxon>Bacteroidia</taxon>
        <taxon>Bacteroidales</taxon>
        <taxon>Porphyromonadaceae</taxon>
        <taxon>Porphyromonas</taxon>
    </lineage>
</organism>
<dbReference type="EMBL" id="BAAFSF010000001">
    <property type="protein sequence ID" value="GAB1251262.1"/>
    <property type="molecule type" value="Genomic_DNA"/>
</dbReference>
<evidence type="ECO:0000313" key="4">
    <source>
        <dbReference type="EMBL" id="GAB1251262.1"/>
    </source>
</evidence>
<sequence length="1005" mass="114040">MLTTERVVHALKRGIVPVFFVLFLLWIQALPALAQVPMKIDSVGTSSHNSSVAQQASTKISAPSNANARSTSLGEPAKLPSPEKPKPVTTQSTLDSISTPVDSTKVASDTTAISPQSTGNSEAPIVLEDIVHFAAQDSIVLLGQNEVFFFGPGSVSYQTNKLNSNYMKMRVDSSEVFASYVLDSLGHPTAYPVFTDGKQEFETETIRYNYQTQKGYITGVLTQQGEGFLSGKESKRMPDNTMYLKGGSFTTCDNHANPHFCLYMTKAKVRPEKNIVTGPVYMVMGGVPLYLIGLPFGFFPFNEKRTSGIIMPSYGEEAERGFYLRGLGFYFAINDYVDLTLRSDLFTKGSWAVYADVNYRKRYKYSGHFNAGFVSTQKGDKHIPGDFSQSRDFNINWSHTQDPKVDPLRTFSASVNFSTSSYNHNSEDTRYDPDRHAQNTKGSSISYSRRFTSIPLTLSASFNIDQRSRDSTLSVTLPNLSISLSTIYPFKRKKRVGKEQWYEKISLSYNGLLRNSITTKENLILKSNLIKDWKNGMQHSIPISASFDLFNYIKLTPSFNYNARWYTQKVYRAYDDSLKRVVDADTTYGFYHVQDFNASVSLSTTLYGFYTPWSIFGNKVQMIRHRMTPSISISYRPDFGAPFWHYYETLQYVDDNGNPREEIYSPFQRGIFSPPGRGKQGLISFSVGNNLEMKVRNSRDSIGEGSKKISLIDQFDWRTSYNMAADSFQWSNIGVSLALRFTNRFAIRLNGDFDPYLYDYSVDDNGTVRPYRVNKLRIAHGKGFGRLVGTGTGFNYTFNNETIDKIGAFFNRLFKKKSKEESEDEPSSRREEALPTSPMDDMGPTRGNPPDLKQRRRGALSRNAANIADLSELDEDRYVKQSIPWSFSVNYSMNLAWDRQNFNTEKKEYPYKLTHNLSFRGDIQPTKNWHFSFDANYNFDQKKITNMTLSVTRNMHCWQMSAYIVPVGIYKSYAVTIGVTSQILKDLKYDMSNAKNGASDNGSWY</sequence>
<proteinExistence type="predicted"/>
<dbReference type="InterPro" id="IPR050218">
    <property type="entry name" value="LptD"/>
</dbReference>
<comment type="caution">
    <text evidence="4">The sequence shown here is derived from an EMBL/GenBank/DDBJ whole genome shotgun (WGS) entry which is preliminary data.</text>
</comment>
<keyword evidence="5" id="KW-1185">Reference proteome</keyword>
<protein>
    <submittedName>
        <fullName evidence="4">LPS assembly protein LptD</fullName>
    </submittedName>
</protein>
<evidence type="ECO:0000256" key="2">
    <source>
        <dbReference type="SAM" id="Phobius"/>
    </source>
</evidence>
<gene>
    <name evidence="4" type="ORF">Tsumi_03660</name>
</gene>
<feature type="compositionally biased region" description="Polar residues" evidence="1">
    <location>
        <begin position="88"/>
        <end position="119"/>
    </location>
</feature>
<feature type="domain" description="LPS-assembly protein LptD central" evidence="3">
    <location>
        <begin position="275"/>
        <end position="756"/>
    </location>
</feature>
<dbReference type="InterPro" id="IPR045659">
    <property type="entry name" value="LptD_2"/>
</dbReference>
<keyword evidence="2" id="KW-0812">Transmembrane</keyword>
<feature type="transmembrane region" description="Helical" evidence="2">
    <location>
        <begin position="280"/>
        <end position="301"/>
    </location>
</feature>
<dbReference type="PANTHER" id="PTHR30189:SF1">
    <property type="entry name" value="LPS-ASSEMBLY PROTEIN LPTD"/>
    <property type="match status" value="1"/>
</dbReference>
<feature type="region of interest" description="Disordered" evidence="1">
    <location>
        <begin position="819"/>
        <end position="858"/>
    </location>
</feature>
<dbReference type="Pfam" id="PF19838">
    <property type="entry name" value="LptD_2"/>
    <property type="match status" value="1"/>
</dbReference>